<keyword evidence="4" id="KW-0597">Phosphoprotein</keyword>
<keyword evidence="9 17" id="KW-0418">Kinase</keyword>
<evidence type="ECO:0000256" key="2">
    <source>
        <dbReference type="ARBA" id="ARBA00012429"/>
    </source>
</evidence>
<dbReference type="GO" id="GO:0005524">
    <property type="term" value="F:ATP binding"/>
    <property type="evidence" value="ECO:0007669"/>
    <property type="project" value="UniProtKB-UniRule"/>
</dbReference>
<dbReference type="PROSITE" id="PS00108">
    <property type="entry name" value="PROTEIN_KINASE_ST"/>
    <property type="match status" value="1"/>
</dbReference>
<accession>A0A1X2HBF5</accession>
<evidence type="ECO:0000259" key="15">
    <source>
        <dbReference type="PROSITE" id="PS50081"/>
    </source>
</evidence>
<evidence type="ECO:0000256" key="6">
    <source>
        <dbReference type="ARBA" id="ARBA00022723"/>
    </source>
</evidence>
<evidence type="ECO:0000313" key="17">
    <source>
        <dbReference type="EMBL" id="ORY96124.1"/>
    </source>
</evidence>
<dbReference type="InterPro" id="IPR011009">
    <property type="entry name" value="Kinase-like_dom_sf"/>
</dbReference>
<dbReference type="CDD" id="cd20822">
    <property type="entry name" value="C1_ScPKC1-like_rpt1"/>
    <property type="match status" value="1"/>
</dbReference>
<name>A0A1X2HBF5_SYNRA</name>
<evidence type="ECO:0000256" key="12">
    <source>
        <dbReference type="PROSITE-ProRule" id="PRU10141"/>
    </source>
</evidence>
<dbReference type="Proteomes" id="UP000242180">
    <property type="component" value="Unassembled WGS sequence"/>
</dbReference>
<feature type="compositionally biased region" description="Polar residues" evidence="13">
    <location>
        <begin position="73"/>
        <end position="82"/>
    </location>
</feature>
<proteinExistence type="inferred from homology"/>
<dbReference type="FunFam" id="1.10.510.10:FF:000210">
    <property type="entry name" value="Non-specific serine/threonine protein kinase"/>
    <property type="match status" value="1"/>
</dbReference>
<dbReference type="SUPFAM" id="SSF49562">
    <property type="entry name" value="C2 domain (Calcium/lipid-binding domain, CaLB)"/>
    <property type="match status" value="1"/>
</dbReference>
<dbReference type="SMART" id="SM00220">
    <property type="entry name" value="S_TKc"/>
    <property type="match status" value="1"/>
</dbReference>
<feature type="binding site" evidence="12">
    <location>
        <position position="668"/>
    </location>
    <ligand>
        <name>ATP</name>
        <dbReference type="ChEBI" id="CHEBI:30616"/>
    </ligand>
</feature>
<dbReference type="PROSITE" id="PS50011">
    <property type="entry name" value="PROTEIN_KINASE_DOM"/>
    <property type="match status" value="1"/>
</dbReference>
<keyword evidence="11 12" id="KW-0067">ATP-binding</keyword>
<dbReference type="SUPFAM" id="SSF56112">
    <property type="entry name" value="Protein kinase-like (PK-like)"/>
    <property type="match status" value="1"/>
</dbReference>
<feature type="domain" description="Phorbol-ester/DAG-type" evidence="15">
    <location>
        <begin position="508"/>
        <end position="559"/>
    </location>
</feature>
<evidence type="ECO:0000259" key="16">
    <source>
        <dbReference type="PROSITE" id="PS51285"/>
    </source>
</evidence>
<sequence length="975" mass="111345">MPGSEPVSNSEDDPQIHIIKEKLEHNEFMLRKAVEIRKLLTDETAQAHADTQIREYQKNVEYLVGELKKVTVQSSSVDTGHVQSRDVGSSVRQNRKQQQQRSASSSADSSNASAAVAVSSTHSSSIPSQSSREANVNKSDDHDDSDEDLCLDSCRRSSFDLMRSDRPISRIKVVLLLQELEYRLHCEEAALKRMKRVSDSMAPKLVAASPGTQHWHMNLDQKRLECQEKIGLLKRAVQKYQSINIDNALMNPEEDEAPMQTVTSAVPPIKGNLQLKVREARDLTHAPSRTYPNRQAFVAVKHKDQVYRTHLSRTDAWSDCIIFEIDKMAEVELVIYDQEGSDRTHPIGLLWLKMMDVTQDIRKHKQNRQRLNTASSNPSFGAKFTSSAIDDQGMTEWIDVEPAGRILVDINFVRNTSPKRRGILKRVGALREKRGQVYTLHGHHFVAKRFLQVMRCSICSDYMVNLAYQCDDCRLACHKECYSHVVTRCAKSPTENTNEGMELRLCIPHRFEPVTVVSSSWCCHCSFMLPFASTKTAVRCAECGQTCHTRCQEFVPNFCGTSMKEAYKLLSTIREVTEAQSRSSTASDENSGRMPRPRSSGDVYDLLSSDRPRAMPHGISSYSMAPPRQYTRQIYIDDFNFLCVLGRGNWGKVLLAENKYTRHLYAIKALRKHKLIHDDDRRSLFSEREVFHIASKHRFPFLLQLHSAFASTSRVFFVMEYMQGGDMMSLIHKRRQPFSEDHTRFYAGEILLALEFLHKHDIVYRDLKLDNVLLGSDGHVRLGDYGLCKFNMGYSATTGSFCGTPEFMAPEICAGSRYTRSVDWWTFGVLIYEMLTCEPPFRGDHEDEIFDSIMTDKLVVPDTVSRSANNILQCLLKKDPRQRLGGGKRDSLEIRPHPFFQGIHWDELLAKRVEPPLMISFEGPADTSCFDREFTSEFPVFTPVHERLLEEEQRCFDQFPYIAKWALTETAANVP</sequence>
<dbReference type="InterPro" id="IPR000008">
    <property type="entry name" value="C2_dom"/>
</dbReference>
<dbReference type="OrthoDB" id="63267at2759"/>
<evidence type="ECO:0000313" key="18">
    <source>
        <dbReference type="Proteomes" id="UP000242180"/>
    </source>
</evidence>
<comment type="caution">
    <text evidence="17">The sequence shown here is derived from an EMBL/GenBank/DDBJ whole genome shotgun (WGS) entry which is preliminary data.</text>
</comment>
<dbReference type="InterPro" id="IPR000961">
    <property type="entry name" value="AGC-kinase_C"/>
</dbReference>
<dbReference type="GO" id="GO:0004697">
    <property type="term" value="F:diacylglycerol-dependent serine/threonine kinase activity"/>
    <property type="evidence" value="ECO:0007669"/>
    <property type="project" value="UniProtKB-EC"/>
</dbReference>
<dbReference type="InterPro" id="IPR008271">
    <property type="entry name" value="Ser/Thr_kinase_AS"/>
</dbReference>
<keyword evidence="8" id="KW-0863">Zinc-finger</keyword>
<feature type="compositionally biased region" description="Polar residues" evidence="13">
    <location>
        <begin position="578"/>
        <end position="589"/>
    </location>
</feature>
<evidence type="ECO:0000256" key="3">
    <source>
        <dbReference type="ARBA" id="ARBA00022527"/>
    </source>
</evidence>
<dbReference type="FunFam" id="3.30.200.20:FF:000103">
    <property type="entry name" value="Protein kinase C"/>
    <property type="match status" value="1"/>
</dbReference>
<dbReference type="EC" id="2.7.11.13" evidence="2"/>
<evidence type="ECO:0000256" key="9">
    <source>
        <dbReference type="ARBA" id="ARBA00022777"/>
    </source>
</evidence>
<keyword evidence="5" id="KW-0808">Transferase</keyword>
<dbReference type="Pfam" id="PF00433">
    <property type="entry name" value="Pkinase_C"/>
    <property type="match status" value="1"/>
</dbReference>
<comment type="similarity">
    <text evidence="1">Belongs to the protein kinase superfamily. AGC Ser/Thr protein kinase family. PKC subfamily.</text>
</comment>
<dbReference type="Gene3D" id="3.30.200.20">
    <property type="entry name" value="Phosphorylase Kinase, domain 1"/>
    <property type="match status" value="1"/>
</dbReference>
<dbReference type="AlphaFoldDB" id="A0A1X2HBF5"/>
<evidence type="ECO:0000256" key="8">
    <source>
        <dbReference type="ARBA" id="ARBA00022771"/>
    </source>
</evidence>
<evidence type="ECO:0000256" key="4">
    <source>
        <dbReference type="ARBA" id="ARBA00022553"/>
    </source>
</evidence>
<keyword evidence="18" id="KW-1185">Reference proteome</keyword>
<evidence type="ECO:0000256" key="10">
    <source>
        <dbReference type="ARBA" id="ARBA00022833"/>
    </source>
</evidence>
<reference evidence="17 18" key="1">
    <citation type="submission" date="2016-07" db="EMBL/GenBank/DDBJ databases">
        <title>Pervasive Adenine N6-methylation of Active Genes in Fungi.</title>
        <authorList>
            <consortium name="DOE Joint Genome Institute"/>
            <person name="Mondo S.J."/>
            <person name="Dannebaum R.O."/>
            <person name="Kuo R.C."/>
            <person name="Labutti K."/>
            <person name="Haridas S."/>
            <person name="Kuo A."/>
            <person name="Salamov A."/>
            <person name="Ahrendt S.R."/>
            <person name="Lipzen A."/>
            <person name="Sullivan W."/>
            <person name="Andreopoulos W.B."/>
            <person name="Clum A."/>
            <person name="Lindquist E."/>
            <person name="Daum C."/>
            <person name="Ramamoorthy G.K."/>
            <person name="Gryganskyi A."/>
            <person name="Culley D."/>
            <person name="Magnuson J.K."/>
            <person name="James T.Y."/>
            <person name="O'Malley M.A."/>
            <person name="Stajich J.E."/>
            <person name="Spatafora J.W."/>
            <person name="Visel A."/>
            <person name="Grigoriev I.V."/>
        </authorList>
    </citation>
    <scope>NUCLEOTIDE SEQUENCE [LARGE SCALE GENOMIC DNA]</scope>
    <source>
        <strain evidence="17 18">NRRL 2496</strain>
    </source>
</reference>
<evidence type="ECO:0000256" key="1">
    <source>
        <dbReference type="ARBA" id="ARBA00005490"/>
    </source>
</evidence>
<evidence type="ECO:0000256" key="11">
    <source>
        <dbReference type="ARBA" id="ARBA00022840"/>
    </source>
</evidence>
<dbReference type="InParanoid" id="A0A1X2HBF5"/>
<feature type="domain" description="Protein kinase" evidence="14">
    <location>
        <begin position="639"/>
        <end position="900"/>
    </location>
</feature>
<feature type="region of interest" description="Disordered" evidence="13">
    <location>
        <begin position="73"/>
        <end position="149"/>
    </location>
</feature>
<organism evidence="17 18">
    <name type="scientific">Syncephalastrum racemosum</name>
    <name type="common">Filamentous fungus</name>
    <dbReference type="NCBI Taxonomy" id="13706"/>
    <lineage>
        <taxon>Eukaryota</taxon>
        <taxon>Fungi</taxon>
        <taxon>Fungi incertae sedis</taxon>
        <taxon>Mucoromycota</taxon>
        <taxon>Mucoromycotina</taxon>
        <taxon>Mucoromycetes</taxon>
        <taxon>Mucorales</taxon>
        <taxon>Syncephalastraceae</taxon>
        <taxon>Syncephalastrum</taxon>
    </lineage>
</organism>
<dbReference type="InterPro" id="IPR017441">
    <property type="entry name" value="Protein_kinase_ATP_BS"/>
</dbReference>
<feature type="region of interest" description="Disordered" evidence="13">
    <location>
        <begin position="578"/>
        <end position="603"/>
    </location>
</feature>
<dbReference type="Pfam" id="PF00069">
    <property type="entry name" value="Pkinase"/>
    <property type="match status" value="1"/>
</dbReference>
<dbReference type="SMART" id="SM00109">
    <property type="entry name" value="C1"/>
    <property type="match status" value="2"/>
</dbReference>
<evidence type="ECO:0000259" key="14">
    <source>
        <dbReference type="PROSITE" id="PS50011"/>
    </source>
</evidence>
<dbReference type="InterPro" id="IPR000719">
    <property type="entry name" value="Prot_kinase_dom"/>
</dbReference>
<dbReference type="Pfam" id="PF00130">
    <property type="entry name" value="C1_1"/>
    <property type="match status" value="2"/>
</dbReference>
<dbReference type="InterPro" id="IPR035892">
    <property type="entry name" value="C2_domain_sf"/>
</dbReference>
<dbReference type="PANTHER" id="PTHR24351">
    <property type="entry name" value="RIBOSOMAL PROTEIN S6 KINASE"/>
    <property type="match status" value="1"/>
</dbReference>
<dbReference type="GO" id="GO:0008270">
    <property type="term" value="F:zinc ion binding"/>
    <property type="evidence" value="ECO:0007669"/>
    <property type="project" value="UniProtKB-KW"/>
</dbReference>
<keyword evidence="3" id="KW-0723">Serine/threonine-protein kinase</keyword>
<evidence type="ECO:0000256" key="5">
    <source>
        <dbReference type="ARBA" id="ARBA00022679"/>
    </source>
</evidence>
<protein>
    <recommendedName>
        <fullName evidence="2">protein kinase C</fullName>
        <ecNumber evidence="2">2.7.11.13</ecNumber>
    </recommendedName>
</protein>
<feature type="domain" description="AGC-kinase C-terminal" evidence="16">
    <location>
        <begin position="901"/>
        <end position="971"/>
    </location>
</feature>
<dbReference type="EMBL" id="MCGN01000005">
    <property type="protein sequence ID" value="ORY96124.1"/>
    <property type="molecule type" value="Genomic_DNA"/>
</dbReference>
<dbReference type="InterPro" id="IPR046349">
    <property type="entry name" value="C1-like_sf"/>
</dbReference>
<dbReference type="InterPro" id="IPR017892">
    <property type="entry name" value="Pkinase_C"/>
</dbReference>
<keyword evidence="6" id="KW-0479">Metal-binding</keyword>
<dbReference type="PROSITE" id="PS50081">
    <property type="entry name" value="ZF_DAG_PE_2"/>
    <property type="match status" value="2"/>
</dbReference>
<dbReference type="PROSITE" id="PS00107">
    <property type="entry name" value="PROTEIN_KINASE_ATP"/>
    <property type="match status" value="1"/>
</dbReference>
<dbReference type="PROSITE" id="PS00479">
    <property type="entry name" value="ZF_DAG_PE_1"/>
    <property type="match status" value="1"/>
</dbReference>
<dbReference type="SUPFAM" id="SSF57889">
    <property type="entry name" value="Cysteine-rich domain"/>
    <property type="match status" value="2"/>
</dbReference>
<keyword evidence="7 12" id="KW-0547">Nucleotide-binding</keyword>
<dbReference type="SMART" id="SM00133">
    <property type="entry name" value="S_TK_X"/>
    <property type="match status" value="1"/>
</dbReference>
<dbReference type="PROSITE" id="PS51285">
    <property type="entry name" value="AGC_KINASE_CTER"/>
    <property type="match status" value="1"/>
</dbReference>
<dbReference type="Gene3D" id="3.30.60.20">
    <property type="match status" value="2"/>
</dbReference>
<dbReference type="CDD" id="cd20823">
    <property type="entry name" value="C1_ScPKC1-like_rpt2"/>
    <property type="match status" value="1"/>
</dbReference>
<keyword evidence="10" id="KW-0862">Zinc</keyword>
<dbReference type="SMART" id="SM00239">
    <property type="entry name" value="C2"/>
    <property type="match status" value="1"/>
</dbReference>
<dbReference type="STRING" id="13706.A0A1X2HBF5"/>
<feature type="compositionally biased region" description="Low complexity" evidence="13">
    <location>
        <begin position="89"/>
        <end position="131"/>
    </location>
</feature>
<feature type="domain" description="Phorbol-ester/DAG-type" evidence="15">
    <location>
        <begin position="442"/>
        <end position="489"/>
    </location>
</feature>
<gene>
    <name evidence="17" type="ORF">BCR43DRAFT_491102</name>
</gene>
<dbReference type="Gene3D" id="1.10.510.10">
    <property type="entry name" value="Transferase(Phosphotransferase) domain 1"/>
    <property type="match status" value="1"/>
</dbReference>
<dbReference type="InterPro" id="IPR002219">
    <property type="entry name" value="PKC_DAG/PE"/>
</dbReference>
<evidence type="ECO:0000256" key="13">
    <source>
        <dbReference type="SAM" id="MobiDB-lite"/>
    </source>
</evidence>
<evidence type="ECO:0000256" key="7">
    <source>
        <dbReference type="ARBA" id="ARBA00022741"/>
    </source>
</evidence>